<accession>A0AC61R0N0</accession>
<keyword evidence="2" id="KW-1185">Reference proteome</keyword>
<sequence length="575" mass="66488">MFARNDSIKKRKQAGWCIRMLLKSNLFVIVGIFLFQSILGILQTANVVITQKIVKLVQQPDSERLIFFICIWGVIEILKKTAPSLTEILGLRLQAQIFLTFYKQVCDKLHRLSILKYDESEFLVRLERTRRAIDEKIADYIRQIFSLISLLITIGSLGVVLSGISPFYLIYFIIMSVLQNTILILNSRDTVNLFANQDKKQHKERYYKELLQNRTYAKEIRSYDCYKWLIGKRLKNYRSIIHEHLQFSKKWSIINIFTGMLLYFLEGSILVILFLQLYNQTITADIVILVIQAQELFCGTIFSCVGHITSLREDFSYIISLLQIMNEKEMEEVKHCITDNGFRMQNICYSYNSDKCVLKNIDLTIHDKEKIAIVGRNGSGKSTLAKIVMGLLEPTSGKIIVNTNKKMAIFQDFSKFYLTVKENILPGVINIENNKIEDFCKNNRGLDFLFELPAGLDTHLGPDLYEDGIDLSGGEWQKISILRALLMEADLVVFDEPTAALDPLSERAVFQEIQELLKDKTVIIITHRIGLTKFADNIVFLEKGEIVENGTYEKLLTNSHGWFKRYCYEQGKWYV</sequence>
<dbReference type="Proteomes" id="UP000307720">
    <property type="component" value="Unassembled WGS sequence"/>
</dbReference>
<comment type="caution">
    <text evidence="1">The sequence shown here is derived from an EMBL/GenBank/DDBJ whole genome shotgun (WGS) entry which is preliminary data.</text>
</comment>
<dbReference type="EMBL" id="SRZB01000010">
    <property type="protein sequence ID" value="TGX99105.1"/>
    <property type="molecule type" value="Genomic_DNA"/>
</dbReference>
<gene>
    <name evidence="1" type="ORF">E5357_06670</name>
</gene>
<organism evidence="1 2">
    <name type="scientific">Hominisplanchenecus murintestinalis</name>
    <dbReference type="NCBI Taxonomy" id="2941517"/>
    <lineage>
        <taxon>Bacteria</taxon>
        <taxon>Bacillati</taxon>
        <taxon>Bacillota</taxon>
        <taxon>Clostridia</taxon>
        <taxon>Lachnospirales</taxon>
        <taxon>Lachnospiraceae</taxon>
        <taxon>Hominisplanchenecus</taxon>
    </lineage>
</organism>
<keyword evidence="1" id="KW-0067">ATP-binding</keyword>
<proteinExistence type="predicted"/>
<keyword evidence="1" id="KW-0547">Nucleotide-binding</keyword>
<reference evidence="1" key="1">
    <citation type="submission" date="2019-04" db="EMBL/GenBank/DDBJ databases">
        <title>Microbes associate with the intestines of laboratory mice.</title>
        <authorList>
            <person name="Navarre W."/>
            <person name="Wong E."/>
            <person name="Huang K."/>
            <person name="Tropini C."/>
            <person name="Ng K."/>
            <person name="Yu B."/>
        </authorList>
    </citation>
    <scope>NUCLEOTIDE SEQUENCE</scope>
    <source>
        <strain evidence="1">NM72_1-8</strain>
    </source>
</reference>
<evidence type="ECO:0000313" key="1">
    <source>
        <dbReference type="EMBL" id="TGX99105.1"/>
    </source>
</evidence>
<evidence type="ECO:0000313" key="2">
    <source>
        <dbReference type="Proteomes" id="UP000307720"/>
    </source>
</evidence>
<protein>
    <submittedName>
        <fullName evidence="1">ABC transporter ATP-binding protein</fullName>
    </submittedName>
</protein>
<name>A0AC61R0N0_9FIRM</name>